<name>A0ABD2YKY9_9GENT</name>
<reference evidence="1 2" key="1">
    <citation type="submission" date="2024-11" db="EMBL/GenBank/DDBJ databases">
        <title>A near-complete genome assembly of Cinchona calisaya.</title>
        <authorList>
            <person name="Lian D.C."/>
            <person name="Zhao X.W."/>
            <person name="Wei L."/>
        </authorList>
    </citation>
    <scope>NUCLEOTIDE SEQUENCE [LARGE SCALE GENOMIC DNA]</scope>
    <source>
        <tissue evidence="1">Nenye</tissue>
    </source>
</reference>
<proteinExistence type="predicted"/>
<comment type="caution">
    <text evidence="1">The sequence shown here is derived from an EMBL/GenBank/DDBJ whole genome shotgun (WGS) entry which is preliminary data.</text>
</comment>
<dbReference type="AlphaFoldDB" id="A0ABD2YKY9"/>
<accession>A0ABD2YKY9</accession>
<organism evidence="1 2">
    <name type="scientific">Cinchona calisaya</name>
    <dbReference type="NCBI Taxonomy" id="153742"/>
    <lineage>
        <taxon>Eukaryota</taxon>
        <taxon>Viridiplantae</taxon>
        <taxon>Streptophyta</taxon>
        <taxon>Embryophyta</taxon>
        <taxon>Tracheophyta</taxon>
        <taxon>Spermatophyta</taxon>
        <taxon>Magnoliopsida</taxon>
        <taxon>eudicotyledons</taxon>
        <taxon>Gunneridae</taxon>
        <taxon>Pentapetalae</taxon>
        <taxon>asterids</taxon>
        <taxon>lamiids</taxon>
        <taxon>Gentianales</taxon>
        <taxon>Rubiaceae</taxon>
        <taxon>Cinchonoideae</taxon>
        <taxon>Cinchoneae</taxon>
        <taxon>Cinchona</taxon>
    </lineage>
</organism>
<evidence type="ECO:0000313" key="2">
    <source>
        <dbReference type="Proteomes" id="UP001630127"/>
    </source>
</evidence>
<dbReference type="SUPFAM" id="SSF52047">
    <property type="entry name" value="RNI-like"/>
    <property type="match status" value="1"/>
</dbReference>
<protein>
    <submittedName>
        <fullName evidence="1">Uncharacterized protein</fullName>
    </submittedName>
</protein>
<keyword evidence="2" id="KW-1185">Reference proteome</keyword>
<dbReference type="Proteomes" id="UP001630127">
    <property type="component" value="Unassembled WGS sequence"/>
</dbReference>
<gene>
    <name evidence="1" type="ORF">ACH5RR_032968</name>
</gene>
<evidence type="ECO:0000313" key="1">
    <source>
        <dbReference type="EMBL" id="KAL3507586.1"/>
    </source>
</evidence>
<sequence length="157" mass="18256">MLETLAGFDTNKNEIFRLDELKNLRCFLETDVNGYENLSKIINYIDTKEMPLSSIGMRITCCDLSSEEGFILLRKLFTNRNIHELVIRGSIGRSLPNHESNFSMNLMVLIVTKCEIEEYLMDTLEELPILRRLSLYWKSFMGRDDFPCKRISSTQGT</sequence>
<dbReference type="EMBL" id="JBJUIK010000013">
    <property type="protein sequence ID" value="KAL3507586.1"/>
    <property type="molecule type" value="Genomic_DNA"/>
</dbReference>